<dbReference type="KEGG" id="spac:B1H29_00245"/>
<dbReference type="OrthoDB" id="8781389at2"/>
<evidence type="ECO:0000313" key="1">
    <source>
        <dbReference type="EMBL" id="AQS71703.1"/>
    </source>
</evidence>
<dbReference type="EMBL" id="CP019724">
    <property type="protein sequence ID" value="AQS71703.1"/>
    <property type="molecule type" value="Genomic_DNA"/>
</dbReference>
<dbReference type="KEGG" id="spac:B1H29_36815"/>
<proteinExistence type="predicted"/>
<evidence type="ECO:0000313" key="2">
    <source>
        <dbReference type="EMBL" id="AQS72461.1"/>
    </source>
</evidence>
<protein>
    <submittedName>
        <fullName evidence="2">Uncharacterized protein</fullName>
    </submittedName>
</protein>
<accession>A0A1S6JL53</accession>
<organism evidence="2 3">
    <name type="scientific">Streptomyces pactum</name>
    <dbReference type="NCBI Taxonomy" id="68249"/>
    <lineage>
        <taxon>Bacteria</taxon>
        <taxon>Bacillati</taxon>
        <taxon>Actinomycetota</taxon>
        <taxon>Actinomycetes</taxon>
        <taxon>Kitasatosporales</taxon>
        <taxon>Streptomycetaceae</taxon>
        <taxon>Streptomyces</taxon>
    </lineage>
</organism>
<dbReference type="Proteomes" id="UP000189443">
    <property type="component" value="Chromosome"/>
</dbReference>
<evidence type="ECO:0000313" key="3">
    <source>
        <dbReference type="Proteomes" id="UP000189443"/>
    </source>
</evidence>
<sequence>MRDLEEWVGRVPDADVRPLVKEAYRAYTAGAARAAIVLTWTAVCADLIGKIRQLHEEGEGDAKPLVQQVESAQGHLDATAVRTMQKVEDSLLDTALTLELIDASQKLQLQRLREDRNMCAHPSLRPLGELFDPQPEYARAHLAAALDAVLVHPASQGRKSMQAFTNHVTDPGFVGDPVHIAQVFYYRVRPTSRRRITDLAAKHALLELPADGITDSELADRMATCLRVFAAQEHDLVRNAITRAAQRLLTAPTPVQLRAAGRMGDLEPFWSGTDEPMHSQLDALIRTVGATHAEESAWHKMLSPDELQALALATDPRVRATLPSLEKAFTDLPAHKRAAVIAQSPSTYFAEHLAALMADAGGFDHGESLARTAVLPCASYLTHDQLQALLSAWEENPQCWGRLMPYYLVSLYQATSHLGDSRKKLWRQLLESLDQERPAYAVIAAAIEETPETATEE</sequence>
<reference evidence="2 3" key="1">
    <citation type="submission" date="2017-02" db="EMBL/GenBank/DDBJ databases">
        <title>Streptomyces pactum ACT12 Genome sequencing and assembly.</title>
        <authorList>
            <person name="Xue Q."/>
            <person name="Yan X."/>
            <person name="Jia L."/>
            <person name="Yan H."/>
        </authorList>
    </citation>
    <scope>NUCLEOTIDE SEQUENCE [LARGE SCALE GENOMIC DNA]</scope>
    <source>
        <strain evidence="2 3">ACT12</strain>
    </source>
</reference>
<dbReference type="EMBL" id="CP019724">
    <property type="protein sequence ID" value="AQS72461.1"/>
    <property type="molecule type" value="Genomic_DNA"/>
</dbReference>
<name>A0A1S6JL53_9ACTN</name>
<gene>
    <name evidence="1" type="ORF">B1H29_00245</name>
    <name evidence="2" type="ORF">B1H29_36815</name>
</gene>
<keyword evidence="3" id="KW-1185">Reference proteome</keyword>
<dbReference type="AlphaFoldDB" id="A0A1S6JL53"/>